<dbReference type="Gene3D" id="3.55.30.10">
    <property type="entry name" value="Hsp33 domain"/>
    <property type="match status" value="1"/>
</dbReference>
<comment type="subcellular location">
    <subcellularLocation>
        <location evidence="6">Cytoplasm</location>
    </subcellularLocation>
</comment>
<dbReference type="EMBL" id="AFVQ02000093">
    <property type="protein sequence ID" value="KLI02542.1"/>
    <property type="molecule type" value="Genomic_DNA"/>
</dbReference>
<dbReference type="InterPro" id="IPR016154">
    <property type="entry name" value="Heat_shock_Hsp33_C"/>
</dbReference>
<dbReference type="HAMAP" id="MF_00117">
    <property type="entry name" value="HslO"/>
    <property type="match status" value="1"/>
</dbReference>
<reference evidence="7 8" key="1">
    <citation type="journal article" date="2011" name="J. Bacteriol.">
        <title>Draft genome sequence of Sporolactobacillus inulinus strain CASD, an efficient D-lactic acid-producing bacterium with high-concentration lactate tolerance capability.</title>
        <authorList>
            <person name="Yu B."/>
            <person name="Su F."/>
            <person name="Wang L."/>
            <person name="Xu K."/>
            <person name="Zhao B."/>
            <person name="Xu P."/>
        </authorList>
    </citation>
    <scope>NUCLEOTIDE SEQUENCE [LARGE SCALE GENOMIC DNA]</scope>
    <source>
        <strain evidence="7 8">CASD</strain>
    </source>
</reference>
<name>A0A0U1QP32_9BACL</name>
<feature type="disulfide bond" description="Redox-active" evidence="6">
    <location>
        <begin position="270"/>
        <end position="273"/>
    </location>
</feature>
<sequence length="292" mass="31407">MGDYFIKALACDGNLRVITSVTTETVNEAQKRHQTWPTATAALGRTITATMMMAAQEKGDEKVTVTIQGGGPIGAIVADADTNGRVRGYVTNPQVHFELNAHGKLDVARAVGNNGFLSVVKDLGLRENFTGRVPIVSGELGDDFTYYFARSEQIPSAVGVGVLVNPDQSVKASGGFIIQVLPGADDAAIDRLEERLKAIPPISKLIDAGHSPEQLLDDLFPDGDYKVLQKHGAAFHCSCSKEKFSQSLQGLGDKEIQAMIDEDHGAEVVCHFCETHYQFSAAELHALIAKKN</sequence>
<keyword evidence="2 6" id="KW-0862">Zinc</keyword>
<accession>A0A0U1QP32</accession>
<keyword evidence="4 6" id="KW-0143">Chaperone</keyword>
<evidence type="ECO:0000313" key="8">
    <source>
        <dbReference type="Proteomes" id="UP000035553"/>
    </source>
</evidence>
<dbReference type="GO" id="GO:0044183">
    <property type="term" value="F:protein folding chaperone"/>
    <property type="evidence" value="ECO:0007669"/>
    <property type="project" value="TreeGrafter"/>
</dbReference>
<evidence type="ECO:0000313" key="7">
    <source>
        <dbReference type="EMBL" id="KLI02542.1"/>
    </source>
</evidence>
<evidence type="ECO:0000256" key="2">
    <source>
        <dbReference type="ARBA" id="ARBA00022833"/>
    </source>
</evidence>
<gene>
    <name evidence="6" type="primary">hslO</name>
    <name evidence="7" type="ORF">SINU_07555</name>
</gene>
<dbReference type="CDD" id="cd00498">
    <property type="entry name" value="Hsp33"/>
    <property type="match status" value="1"/>
</dbReference>
<proteinExistence type="inferred from homology"/>
<dbReference type="OrthoDB" id="9776534at2"/>
<keyword evidence="5 6" id="KW-0676">Redox-active center</keyword>
<evidence type="ECO:0000256" key="1">
    <source>
        <dbReference type="ARBA" id="ARBA00022490"/>
    </source>
</evidence>
<protein>
    <recommendedName>
        <fullName evidence="6">33 kDa chaperonin</fullName>
    </recommendedName>
    <alternativeName>
        <fullName evidence="6">Heat shock protein 33 homolog</fullName>
        <shortName evidence="6">HSP33</shortName>
    </alternativeName>
</protein>
<organism evidence="7 8">
    <name type="scientific">Sporolactobacillus inulinus CASD</name>
    <dbReference type="NCBI Taxonomy" id="1069536"/>
    <lineage>
        <taxon>Bacteria</taxon>
        <taxon>Bacillati</taxon>
        <taxon>Bacillota</taxon>
        <taxon>Bacilli</taxon>
        <taxon>Bacillales</taxon>
        <taxon>Sporolactobacillaceae</taxon>
        <taxon>Sporolactobacillus</taxon>
    </lineage>
</organism>
<dbReference type="PANTHER" id="PTHR30111">
    <property type="entry name" value="33 KDA CHAPERONIN"/>
    <property type="match status" value="1"/>
</dbReference>
<evidence type="ECO:0000256" key="3">
    <source>
        <dbReference type="ARBA" id="ARBA00023157"/>
    </source>
</evidence>
<comment type="caution">
    <text evidence="7">The sequence shown here is derived from an EMBL/GenBank/DDBJ whole genome shotgun (WGS) entry which is preliminary data.</text>
</comment>
<dbReference type="Pfam" id="PF01430">
    <property type="entry name" value="HSP33"/>
    <property type="match status" value="1"/>
</dbReference>
<feature type="disulfide bond" description="Redox-active" evidence="6">
    <location>
        <begin position="237"/>
        <end position="239"/>
    </location>
</feature>
<dbReference type="InterPro" id="IPR016153">
    <property type="entry name" value="Heat_shock_Hsp33_N"/>
</dbReference>
<dbReference type="SUPFAM" id="SSF118352">
    <property type="entry name" value="HSP33 redox switch-like"/>
    <property type="match status" value="1"/>
</dbReference>
<dbReference type="SUPFAM" id="SSF64397">
    <property type="entry name" value="Hsp33 domain"/>
    <property type="match status" value="1"/>
</dbReference>
<keyword evidence="3 6" id="KW-1015">Disulfide bond</keyword>
<keyword evidence="8" id="KW-1185">Reference proteome</keyword>
<dbReference type="RefSeq" id="WP_010024948.1">
    <property type="nucleotide sequence ID" value="NZ_AFVQ02000093.1"/>
</dbReference>
<dbReference type="NCBIfam" id="NF001033">
    <property type="entry name" value="PRK00114.1"/>
    <property type="match status" value="1"/>
</dbReference>
<dbReference type="GO" id="GO:0005737">
    <property type="term" value="C:cytoplasm"/>
    <property type="evidence" value="ECO:0007669"/>
    <property type="project" value="UniProtKB-SubCell"/>
</dbReference>
<dbReference type="InterPro" id="IPR000397">
    <property type="entry name" value="Heat_shock_Hsp33"/>
</dbReference>
<dbReference type="GO" id="GO:0042026">
    <property type="term" value="P:protein refolding"/>
    <property type="evidence" value="ECO:0007669"/>
    <property type="project" value="TreeGrafter"/>
</dbReference>
<comment type="function">
    <text evidence="6">Redox regulated molecular chaperone. Protects both thermally unfolding and oxidatively damaged proteins from irreversible aggregation. Plays an important role in the bacterial defense system toward oxidative stress.</text>
</comment>
<keyword evidence="1 6" id="KW-0963">Cytoplasm</keyword>
<dbReference type="PANTHER" id="PTHR30111:SF1">
    <property type="entry name" value="33 KDA CHAPERONIN"/>
    <property type="match status" value="1"/>
</dbReference>
<evidence type="ECO:0000256" key="6">
    <source>
        <dbReference type="HAMAP-Rule" id="MF_00117"/>
    </source>
</evidence>
<dbReference type="AlphaFoldDB" id="A0A0U1QP32"/>
<dbReference type="STRING" id="1069536.SINU_07555"/>
<evidence type="ECO:0000256" key="5">
    <source>
        <dbReference type="ARBA" id="ARBA00023284"/>
    </source>
</evidence>
<evidence type="ECO:0000256" key="4">
    <source>
        <dbReference type="ARBA" id="ARBA00023186"/>
    </source>
</evidence>
<comment type="similarity">
    <text evidence="6">Belongs to the HSP33 family.</text>
</comment>
<comment type="PTM">
    <text evidence="6">Under oxidizing conditions two disulfide bonds are formed involving the reactive cysteines. Under reducing conditions zinc is bound to the reactive cysteines and the protein is inactive.</text>
</comment>
<dbReference type="GO" id="GO:0051082">
    <property type="term" value="F:unfolded protein binding"/>
    <property type="evidence" value="ECO:0007669"/>
    <property type="project" value="UniProtKB-UniRule"/>
</dbReference>
<dbReference type="Gene3D" id="3.90.1280.10">
    <property type="entry name" value="HSP33 redox switch-like"/>
    <property type="match status" value="1"/>
</dbReference>
<keyword evidence="7" id="KW-0346">Stress response</keyword>
<dbReference type="Proteomes" id="UP000035553">
    <property type="component" value="Unassembled WGS sequence"/>
</dbReference>
<dbReference type="PIRSF" id="PIRSF005261">
    <property type="entry name" value="Heat_shock_Hsp33"/>
    <property type="match status" value="1"/>
</dbReference>